<keyword evidence="4" id="KW-1185">Reference proteome</keyword>
<evidence type="ECO:0000259" key="2">
    <source>
        <dbReference type="SMART" id="SM00984"/>
    </source>
</evidence>
<dbReference type="InterPro" id="IPR036220">
    <property type="entry name" value="UDP-Glc/GDP-Man_DH_C_sf"/>
</dbReference>
<dbReference type="Gene3D" id="3.40.50.720">
    <property type="entry name" value="NAD(P)-binding Rossmann-like Domain"/>
    <property type="match status" value="1"/>
</dbReference>
<feature type="domain" description="UDP-glucose/GDP-mannose dehydrogenase C-terminal" evidence="2">
    <location>
        <begin position="1"/>
        <end position="84"/>
    </location>
</feature>
<protein>
    <submittedName>
        <fullName evidence="3">UDP binding domain-containing protein</fullName>
    </submittedName>
</protein>
<evidence type="ECO:0000256" key="1">
    <source>
        <dbReference type="SAM" id="MobiDB-lite"/>
    </source>
</evidence>
<feature type="compositionally biased region" description="Low complexity" evidence="1">
    <location>
        <begin position="80"/>
        <end position="93"/>
    </location>
</feature>
<dbReference type="SUPFAM" id="SSF52413">
    <property type="entry name" value="UDP-glucose/GDP-mannose dehydrogenase C-terminal domain"/>
    <property type="match status" value="1"/>
</dbReference>
<evidence type="ECO:0000313" key="3">
    <source>
        <dbReference type="EMBL" id="MFF3341297.1"/>
    </source>
</evidence>
<feature type="region of interest" description="Disordered" evidence="1">
    <location>
        <begin position="77"/>
        <end position="114"/>
    </location>
</feature>
<sequence>MRDSPALPVAQKLHELGAPITVSDPKALDSARKLHPRLDYTDGPVAAAQGADLLLHLTEWPQSSHADPHRLATLVTAGRSSTAAAPSMPTAGAKPAGPSAHSAAPDLTVAATAD</sequence>
<gene>
    <name evidence="3" type="ORF">ACFYWW_21560</name>
</gene>
<accession>A0ABW6RL07</accession>
<name>A0ABW6RL07_9ACTN</name>
<proteinExistence type="predicted"/>
<dbReference type="InterPro" id="IPR014027">
    <property type="entry name" value="UDP-Glc/GDP-Man_DH_C"/>
</dbReference>
<dbReference type="SMART" id="SM00984">
    <property type="entry name" value="UDPG_MGDP_dh_C"/>
    <property type="match status" value="1"/>
</dbReference>
<comment type="caution">
    <text evidence="3">The sequence shown here is derived from an EMBL/GenBank/DDBJ whole genome shotgun (WGS) entry which is preliminary data.</text>
</comment>
<dbReference type="EMBL" id="JBIAPK010000006">
    <property type="protein sequence ID" value="MFF3341297.1"/>
    <property type="molecule type" value="Genomic_DNA"/>
</dbReference>
<dbReference type="Proteomes" id="UP001601976">
    <property type="component" value="Unassembled WGS sequence"/>
</dbReference>
<organism evidence="3 4">
    <name type="scientific">Streptomyces flavidovirens</name>
    <dbReference type="NCBI Taxonomy" id="67298"/>
    <lineage>
        <taxon>Bacteria</taxon>
        <taxon>Bacillati</taxon>
        <taxon>Actinomycetota</taxon>
        <taxon>Actinomycetes</taxon>
        <taxon>Kitasatosporales</taxon>
        <taxon>Streptomycetaceae</taxon>
        <taxon>Streptomyces</taxon>
    </lineage>
</organism>
<evidence type="ECO:0000313" key="4">
    <source>
        <dbReference type="Proteomes" id="UP001601976"/>
    </source>
</evidence>
<reference evidence="3 4" key="1">
    <citation type="submission" date="2024-10" db="EMBL/GenBank/DDBJ databases">
        <title>The Natural Products Discovery Center: Release of the First 8490 Sequenced Strains for Exploring Actinobacteria Biosynthetic Diversity.</title>
        <authorList>
            <person name="Kalkreuter E."/>
            <person name="Kautsar S.A."/>
            <person name="Yang D."/>
            <person name="Bader C.D."/>
            <person name="Teijaro C.N."/>
            <person name="Fluegel L."/>
            <person name="Davis C.M."/>
            <person name="Simpson J.R."/>
            <person name="Lauterbach L."/>
            <person name="Steele A.D."/>
            <person name="Gui C."/>
            <person name="Meng S."/>
            <person name="Li G."/>
            <person name="Viehrig K."/>
            <person name="Ye F."/>
            <person name="Su P."/>
            <person name="Kiefer A.F."/>
            <person name="Nichols A."/>
            <person name="Cepeda A.J."/>
            <person name="Yan W."/>
            <person name="Fan B."/>
            <person name="Jiang Y."/>
            <person name="Adhikari A."/>
            <person name="Zheng C.-J."/>
            <person name="Schuster L."/>
            <person name="Cowan T.M."/>
            <person name="Smanski M.J."/>
            <person name="Chevrette M.G."/>
            <person name="De Carvalho L.P.S."/>
            <person name="Shen B."/>
        </authorList>
    </citation>
    <scope>NUCLEOTIDE SEQUENCE [LARGE SCALE GENOMIC DNA]</scope>
    <source>
        <strain evidence="3 4">NPDC003029</strain>
    </source>
</reference>
<dbReference type="Pfam" id="PF03720">
    <property type="entry name" value="UDPG_MGDP_dh_C"/>
    <property type="match status" value="1"/>
</dbReference>
<dbReference type="RefSeq" id="WP_355718136.1">
    <property type="nucleotide sequence ID" value="NZ_JBEXNP010000005.1"/>
</dbReference>